<feature type="domain" description="CheW-like" evidence="1">
    <location>
        <begin position="12"/>
        <end position="152"/>
    </location>
</feature>
<evidence type="ECO:0000313" key="3">
    <source>
        <dbReference type="Proteomes" id="UP001440612"/>
    </source>
</evidence>
<organism evidence="2 3">
    <name type="scientific">Yoonia phaeophyticola</name>
    <dbReference type="NCBI Taxonomy" id="3137369"/>
    <lineage>
        <taxon>Bacteria</taxon>
        <taxon>Pseudomonadati</taxon>
        <taxon>Pseudomonadota</taxon>
        <taxon>Alphaproteobacteria</taxon>
        <taxon>Rhodobacterales</taxon>
        <taxon>Paracoccaceae</taxon>
        <taxon>Yoonia</taxon>
    </lineage>
</organism>
<dbReference type="InterPro" id="IPR002545">
    <property type="entry name" value="CheW-lke_dom"/>
</dbReference>
<evidence type="ECO:0000313" key="2">
    <source>
        <dbReference type="EMBL" id="WZC48579.1"/>
    </source>
</evidence>
<gene>
    <name evidence="2" type="ORF">AABB29_17290</name>
</gene>
<dbReference type="Pfam" id="PF01584">
    <property type="entry name" value="CheW"/>
    <property type="match status" value="1"/>
</dbReference>
<dbReference type="Proteomes" id="UP001440612">
    <property type="component" value="Chromosome"/>
</dbReference>
<sequence length="155" mass="16777">MLDTEGNRREGGLECVSFTVCGQVYCLNIMMIREIRRWASVTTLPHADAHVLGVINLRGNVIPVFDLAVHFGLGRTEPGPRNVVIIADVEGATSGLLVESVSEILTVDPIDIQDPPRFEKDGHSSLIEGVISVGEEMAQLIDLRHLSHARGDAAA</sequence>
<dbReference type="SUPFAM" id="SSF50341">
    <property type="entry name" value="CheW-like"/>
    <property type="match status" value="1"/>
</dbReference>
<dbReference type="InterPro" id="IPR036061">
    <property type="entry name" value="CheW-like_dom_sf"/>
</dbReference>
<dbReference type="Gene3D" id="2.40.50.180">
    <property type="entry name" value="CheA-289, Domain 4"/>
    <property type="match status" value="1"/>
</dbReference>
<dbReference type="EMBL" id="CP150951">
    <property type="protein sequence ID" value="WZC48579.1"/>
    <property type="molecule type" value="Genomic_DNA"/>
</dbReference>
<dbReference type="PANTHER" id="PTHR22617">
    <property type="entry name" value="CHEMOTAXIS SENSOR HISTIDINE KINASE-RELATED"/>
    <property type="match status" value="1"/>
</dbReference>
<dbReference type="Gene3D" id="2.30.30.40">
    <property type="entry name" value="SH3 Domains"/>
    <property type="match status" value="1"/>
</dbReference>
<dbReference type="PANTHER" id="PTHR22617:SF23">
    <property type="entry name" value="CHEMOTAXIS PROTEIN CHEW"/>
    <property type="match status" value="1"/>
</dbReference>
<protein>
    <submittedName>
        <fullName evidence="2">Chemotaxis protein CheW</fullName>
    </submittedName>
</protein>
<keyword evidence="3" id="KW-1185">Reference proteome</keyword>
<evidence type="ECO:0000259" key="1">
    <source>
        <dbReference type="PROSITE" id="PS50851"/>
    </source>
</evidence>
<name>A0ABZ2V3Q1_9RHOB</name>
<accession>A0ABZ2V3Q1</accession>
<dbReference type="PROSITE" id="PS50851">
    <property type="entry name" value="CHEW"/>
    <property type="match status" value="1"/>
</dbReference>
<proteinExistence type="predicted"/>
<dbReference type="RefSeq" id="WP_341366694.1">
    <property type="nucleotide sequence ID" value="NZ_CP150951.2"/>
</dbReference>
<dbReference type="SMART" id="SM00260">
    <property type="entry name" value="CheW"/>
    <property type="match status" value="1"/>
</dbReference>
<reference evidence="3" key="1">
    <citation type="submission" date="2024-04" db="EMBL/GenBank/DDBJ databases">
        <title>Phylogenomic analyses of a clade within the roseobacter group suggest taxonomic reassignments of species of the genera Aestuariivita, Citreicella, Loktanella, Nautella, Pelagibaca, Ruegeria, Thalassobius, Thiobacimonas and Tropicibacter, and the proposal o.</title>
        <authorList>
            <person name="Jeon C.O."/>
        </authorList>
    </citation>
    <scope>NUCLEOTIDE SEQUENCE [LARGE SCALE GENOMIC DNA]</scope>
    <source>
        <strain evidence="3">BS5-3</strain>
    </source>
</reference>
<dbReference type="InterPro" id="IPR039315">
    <property type="entry name" value="CheW"/>
</dbReference>